<dbReference type="OrthoDB" id="5738463at2"/>
<dbReference type="STRING" id="1129794.C427_5519"/>
<protein>
    <submittedName>
        <fullName evidence="1">Uncharacterized protein</fullName>
    </submittedName>
</protein>
<dbReference type="EMBL" id="CP003837">
    <property type="protein sequence ID" value="AGH47616.1"/>
    <property type="molecule type" value="Genomic_DNA"/>
</dbReference>
<evidence type="ECO:0000313" key="1">
    <source>
        <dbReference type="EMBL" id="AGH47616.1"/>
    </source>
</evidence>
<name>K7AY94_9ALTE</name>
<reference evidence="1 2" key="1">
    <citation type="journal article" date="2013" name="Genome Announc.">
        <title>Complete Genome Sequence of Glaciecola psychrophila Strain 170T.</title>
        <authorList>
            <person name="Yin J."/>
            <person name="Chen J."/>
            <person name="Liu G."/>
            <person name="Yu Y."/>
            <person name="Song L."/>
            <person name="Wang X."/>
            <person name="Qu X."/>
        </authorList>
    </citation>
    <scope>NUCLEOTIDE SEQUENCE [LARGE SCALE GENOMIC DNA]</scope>
    <source>
        <strain evidence="1 2">170</strain>
    </source>
</reference>
<dbReference type="PATRIC" id="fig|1129794.4.peg.5497"/>
<dbReference type="Proteomes" id="UP000011864">
    <property type="component" value="Chromosome"/>
</dbReference>
<sequence>MKKRDIQNYHSLLKDDIGHQHLPYSPSSIRELNGKQYMLEGTPYYLGAHTEHAATLKTIIVG</sequence>
<dbReference type="KEGG" id="gps:C427_5519"/>
<keyword evidence="2" id="KW-1185">Reference proteome</keyword>
<dbReference type="AlphaFoldDB" id="K7AY94"/>
<dbReference type="eggNOG" id="ENOG5030QJ6">
    <property type="taxonomic scope" value="Bacteria"/>
</dbReference>
<accession>K7AY94</accession>
<proteinExistence type="predicted"/>
<dbReference type="HOGENOM" id="CLU_2900130_0_0_6"/>
<gene>
    <name evidence="1" type="ORF">C427_5519</name>
</gene>
<evidence type="ECO:0000313" key="2">
    <source>
        <dbReference type="Proteomes" id="UP000011864"/>
    </source>
</evidence>
<dbReference type="RefSeq" id="WP_007642779.1">
    <property type="nucleotide sequence ID" value="NC_020514.1"/>
</dbReference>
<organism evidence="1 2">
    <name type="scientific">Paraglaciecola psychrophila 170</name>
    <dbReference type="NCBI Taxonomy" id="1129794"/>
    <lineage>
        <taxon>Bacteria</taxon>
        <taxon>Pseudomonadati</taxon>
        <taxon>Pseudomonadota</taxon>
        <taxon>Gammaproteobacteria</taxon>
        <taxon>Alteromonadales</taxon>
        <taxon>Alteromonadaceae</taxon>
        <taxon>Paraglaciecola</taxon>
    </lineage>
</organism>